<dbReference type="GO" id="GO:0032784">
    <property type="term" value="P:regulation of DNA-templated transcription elongation"/>
    <property type="evidence" value="ECO:0007669"/>
    <property type="project" value="InterPro"/>
</dbReference>
<evidence type="ECO:0008006" key="4">
    <source>
        <dbReference type="Google" id="ProtNLM"/>
    </source>
</evidence>
<feature type="compositionally biased region" description="Basic residues" evidence="1">
    <location>
        <begin position="1018"/>
        <end position="1031"/>
    </location>
</feature>
<sequence>MSNPFVDLEAYEDREEDEYGPDVEDGDHGDEEDIYDDQGQWDVEDHPVHEEETAMDTNAEPAPGFLDTLTEHLANRYVKQPISLDSTSCEQSEDEFMQKLIAKADLLAEEKQLFWRVKCKPGREFNLVLDIMHHELRQNSALVSTTHDIVHPVPTGQTTTAQQESSSPAAISPSARALRMIRQYALTQVGEPKELSDSLQSLLGCDFTVEWSHLIDRAGLEPGEEDVLGALAAVNTLAAQSLPAAVVLEADHTQDLSPVVRVGSQSKQSHNFGVEVAQRVVPPARTLLSAFCIPTVNGSVYLEGSYDDALVRFLWHHSGVIKHKTSSAHLTPWIEPVPSADVSILLEMPLPSIQPLSWVRITRGQYRDVVGLVQHREMCGSQRRLIVLLVPRLTPAADTLQNSLPPSAQSGTLRKRKREKERASQRLFVQQSYSGPSTRIGPSKFRAGQTEYHYGLVVKCYDYSSVTQNEVVMDEATRKLFRVSGHPLLERVHLPLPDDWVFYVEDQVEIVVPAPLSEAQRMNPDLPRTTYRKDGTVIAVAEKDCSVRLAEHDAYAVDNSDMFVTVPKINIRKKIRTGHSVVVEAGQLKGRDGLVLTNFGDMLEVHEMRRTQLQAFHVHANSCRVTTLRSAADVPWLDRHITVVDGPYRGYTGLITDTHPPSSHPPHAHFTTLDVRIPRSQLYLREAAPLTAAQQRFKQSTWDVYSAPNFSPSPTDPFTGRQLLADDLVKREPKEPWINVPVRVVAGPVKNTGIVRRIERNYKNESGLRLLVEFDYVSADHGASPQFWLDYAAVRDPRTGLPLHIVHTLKGSQRFWEPLIPIKAVSVPCLVRSGLESNQALQLPSTPTWNRDDCYDVFTIDSDSPRASSAAEHPPSHWTLDSRLDGKEFCARWEPKQESIYINDGGSLWWVPANEIFDLALPIRPTTNKLPLLVVRGPHTGKYLRQIFCKFIENEDEPVITGAVYDRWGTSAEQQVEPYLEVKAEDCAFAASDPNKTRFKEEIDTLRKAARKSDKGKTPKRPYKPRPRSNR</sequence>
<evidence type="ECO:0000313" key="3">
    <source>
        <dbReference type="Proteomes" id="UP000297245"/>
    </source>
</evidence>
<dbReference type="OrthoDB" id="3048815at2759"/>
<proteinExistence type="predicted"/>
<feature type="compositionally biased region" description="Acidic residues" evidence="1">
    <location>
        <begin position="9"/>
        <end position="36"/>
    </location>
</feature>
<dbReference type="PANTHER" id="PTHR11125">
    <property type="entry name" value="SUPPRESSOR OF TY 5"/>
    <property type="match status" value="1"/>
</dbReference>
<feature type="compositionally biased region" description="Polar residues" evidence="1">
    <location>
        <begin position="400"/>
        <end position="412"/>
    </location>
</feature>
<dbReference type="Proteomes" id="UP000297245">
    <property type="component" value="Unassembled WGS sequence"/>
</dbReference>
<dbReference type="GO" id="GO:0006368">
    <property type="term" value="P:transcription elongation by RNA polymerase II"/>
    <property type="evidence" value="ECO:0007669"/>
    <property type="project" value="TreeGrafter"/>
</dbReference>
<feature type="region of interest" description="Disordered" evidence="1">
    <location>
        <begin position="400"/>
        <end position="424"/>
    </location>
</feature>
<feature type="compositionally biased region" description="Basic and acidic residues" evidence="1">
    <location>
        <begin position="1006"/>
        <end position="1017"/>
    </location>
</feature>
<feature type="region of interest" description="Disordered" evidence="1">
    <location>
        <begin position="1006"/>
        <end position="1031"/>
    </location>
</feature>
<dbReference type="InterPro" id="IPR039659">
    <property type="entry name" value="SPT5"/>
</dbReference>
<feature type="region of interest" description="Disordered" evidence="1">
    <location>
        <begin position="1"/>
        <end position="39"/>
    </location>
</feature>
<name>A0A4S8LD53_DENBC</name>
<dbReference type="EMBL" id="ML179478">
    <property type="protein sequence ID" value="THU86822.1"/>
    <property type="molecule type" value="Genomic_DNA"/>
</dbReference>
<dbReference type="GO" id="GO:0032044">
    <property type="term" value="C:DSIF complex"/>
    <property type="evidence" value="ECO:0007669"/>
    <property type="project" value="TreeGrafter"/>
</dbReference>
<reference evidence="2 3" key="1">
    <citation type="journal article" date="2019" name="Nat. Ecol. Evol.">
        <title>Megaphylogeny resolves global patterns of mushroom evolution.</title>
        <authorList>
            <person name="Varga T."/>
            <person name="Krizsan K."/>
            <person name="Foldi C."/>
            <person name="Dima B."/>
            <person name="Sanchez-Garcia M."/>
            <person name="Sanchez-Ramirez S."/>
            <person name="Szollosi G.J."/>
            <person name="Szarkandi J.G."/>
            <person name="Papp V."/>
            <person name="Albert L."/>
            <person name="Andreopoulos W."/>
            <person name="Angelini C."/>
            <person name="Antonin V."/>
            <person name="Barry K.W."/>
            <person name="Bougher N.L."/>
            <person name="Buchanan P."/>
            <person name="Buyck B."/>
            <person name="Bense V."/>
            <person name="Catcheside P."/>
            <person name="Chovatia M."/>
            <person name="Cooper J."/>
            <person name="Damon W."/>
            <person name="Desjardin D."/>
            <person name="Finy P."/>
            <person name="Geml J."/>
            <person name="Haridas S."/>
            <person name="Hughes K."/>
            <person name="Justo A."/>
            <person name="Karasinski D."/>
            <person name="Kautmanova I."/>
            <person name="Kiss B."/>
            <person name="Kocsube S."/>
            <person name="Kotiranta H."/>
            <person name="LaButti K.M."/>
            <person name="Lechner B.E."/>
            <person name="Liimatainen K."/>
            <person name="Lipzen A."/>
            <person name="Lukacs Z."/>
            <person name="Mihaltcheva S."/>
            <person name="Morgado L.N."/>
            <person name="Niskanen T."/>
            <person name="Noordeloos M.E."/>
            <person name="Ohm R.A."/>
            <person name="Ortiz-Santana B."/>
            <person name="Ovrebo C."/>
            <person name="Racz N."/>
            <person name="Riley R."/>
            <person name="Savchenko A."/>
            <person name="Shiryaev A."/>
            <person name="Soop K."/>
            <person name="Spirin V."/>
            <person name="Szebenyi C."/>
            <person name="Tomsovsky M."/>
            <person name="Tulloss R.E."/>
            <person name="Uehling J."/>
            <person name="Grigoriev I.V."/>
            <person name="Vagvolgyi C."/>
            <person name="Papp T."/>
            <person name="Martin F.M."/>
            <person name="Miettinen O."/>
            <person name="Hibbett D.S."/>
            <person name="Nagy L.G."/>
        </authorList>
    </citation>
    <scope>NUCLEOTIDE SEQUENCE [LARGE SCALE GENOMIC DNA]</scope>
    <source>
        <strain evidence="2 3">CBS 962.96</strain>
    </source>
</reference>
<organism evidence="2 3">
    <name type="scientific">Dendrothele bispora (strain CBS 962.96)</name>
    <dbReference type="NCBI Taxonomy" id="1314807"/>
    <lineage>
        <taxon>Eukaryota</taxon>
        <taxon>Fungi</taxon>
        <taxon>Dikarya</taxon>
        <taxon>Basidiomycota</taxon>
        <taxon>Agaricomycotina</taxon>
        <taxon>Agaricomycetes</taxon>
        <taxon>Agaricomycetidae</taxon>
        <taxon>Agaricales</taxon>
        <taxon>Agaricales incertae sedis</taxon>
        <taxon>Dendrothele</taxon>
    </lineage>
</organism>
<dbReference type="GO" id="GO:0006357">
    <property type="term" value="P:regulation of transcription by RNA polymerase II"/>
    <property type="evidence" value="ECO:0007669"/>
    <property type="project" value="InterPro"/>
</dbReference>
<dbReference type="AlphaFoldDB" id="A0A4S8LD53"/>
<keyword evidence="3" id="KW-1185">Reference proteome</keyword>
<gene>
    <name evidence="2" type="ORF">K435DRAFT_867883</name>
</gene>
<accession>A0A4S8LD53</accession>
<dbReference type="PANTHER" id="PTHR11125:SF7">
    <property type="entry name" value="TRANSCRIPTION ELONGATION FACTOR SPT5"/>
    <property type="match status" value="1"/>
</dbReference>
<protein>
    <recommendedName>
        <fullName evidence="4">Chromatin elongation factor spt5</fullName>
    </recommendedName>
</protein>
<evidence type="ECO:0000256" key="1">
    <source>
        <dbReference type="SAM" id="MobiDB-lite"/>
    </source>
</evidence>
<evidence type="ECO:0000313" key="2">
    <source>
        <dbReference type="EMBL" id="THU86822.1"/>
    </source>
</evidence>
<dbReference type="GO" id="GO:0003729">
    <property type="term" value="F:mRNA binding"/>
    <property type="evidence" value="ECO:0007669"/>
    <property type="project" value="TreeGrafter"/>
</dbReference>